<proteinExistence type="predicted"/>
<protein>
    <submittedName>
        <fullName evidence="3">Uncharacterized protein</fullName>
    </submittedName>
</protein>
<sequence length="273" mass="32064">MDCGSSLLAIEDQISKLEQEKLKLEQQELYTEVDNLTRKIANLRIKLKKKQIEMLESSHTNEKDLLEKNFQNELSIFNKNWENMIEAYYEKCQNDLDEFTKKNQQNMIIERNRLETTLHMFFKPSAALLNMIKCKEKAVKAGKYADAQTLLNQIEEAKALEENRFAEQKRNAVEQGLMNFRQAYEKKIQNLKKRHQTGLNELGIQRIWENDVMLKKYDNLRKDMENTQQIMKNIHEGKHTTAAGRHHQSPSKTFYSTTSSSSPLTARKKNMDS</sequence>
<dbReference type="AlphaFoldDB" id="A0A1R2BHA3"/>
<comment type="caution">
    <text evidence="3">The sequence shown here is derived from an EMBL/GenBank/DDBJ whole genome shotgun (WGS) entry which is preliminary data.</text>
</comment>
<feature type="coiled-coil region" evidence="1">
    <location>
        <begin position="7"/>
        <end position="53"/>
    </location>
</feature>
<dbReference type="PANTHER" id="PTHR47026:SF2">
    <property type="entry name" value="FLAGELLAR ASSOCIATED PROTEIN"/>
    <property type="match status" value="1"/>
</dbReference>
<evidence type="ECO:0000313" key="4">
    <source>
        <dbReference type="Proteomes" id="UP000187209"/>
    </source>
</evidence>
<evidence type="ECO:0000256" key="2">
    <source>
        <dbReference type="SAM" id="MobiDB-lite"/>
    </source>
</evidence>
<dbReference type="PANTHER" id="PTHR47026">
    <property type="entry name" value="PIGMENTOSA GTPASE REGULATOR-LIKE PROTEIN, PUTATIVE-RELATED"/>
    <property type="match status" value="1"/>
</dbReference>
<evidence type="ECO:0000256" key="1">
    <source>
        <dbReference type="SAM" id="Coils"/>
    </source>
</evidence>
<dbReference type="OrthoDB" id="8062037at2759"/>
<organism evidence="3 4">
    <name type="scientific">Stentor coeruleus</name>
    <dbReference type="NCBI Taxonomy" id="5963"/>
    <lineage>
        <taxon>Eukaryota</taxon>
        <taxon>Sar</taxon>
        <taxon>Alveolata</taxon>
        <taxon>Ciliophora</taxon>
        <taxon>Postciliodesmatophora</taxon>
        <taxon>Heterotrichea</taxon>
        <taxon>Heterotrichida</taxon>
        <taxon>Stentoridae</taxon>
        <taxon>Stentor</taxon>
    </lineage>
</organism>
<reference evidence="3 4" key="1">
    <citation type="submission" date="2016-11" db="EMBL/GenBank/DDBJ databases">
        <title>The macronuclear genome of Stentor coeruleus: a giant cell with tiny introns.</title>
        <authorList>
            <person name="Slabodnick M."/>
            <person name="Ruby J.G."/>
            <person name="Reiff S.B."/>
            <person name="Swart E.C."/>
            <person name="Gosai S."/>
            <person name="Prabakaran S."/>
            <person name="Witkowska E."/>
            <person name="Larue G.E."/>
            <person name="Fisher S."/>
            <person name="Freeman R.M."/>
            <person name="Gunawardena J."/>
            <person name="Chu W."/>
            <person name="Stover N.A."/>
            <person name="Gregory B.D."/>
            <person name="Nowacki M."/>
            <person name="Derisi J."/>
            <person name="Roy S.W."/>
            <person name="Marshall W.F."/>
            <person name="Sood P."/>
        </authorList>
    </citation>
    <scope>NUCLEOTIDE SEQUENCE [LARGE SCALE GENOMIC DNA]</scope>
    <source>
        <strain evidence="3">WM001</strain>
    </source>
</reference>
<feature type="region of interest" description="Disordered" evidence="2">
    <location>
        <begin position="238"/>
        <end position="273"/>
    </location>
</feature>
<evidence type="ECO:0000313" key="3">
    <source>
        <dbReference type="EMBL" id="OMJ76121.1"/>
    </source>
</evidence>
<keyword evidence="1" id="KW-0175">Coiled coil</keyword>
<name>A0A1R2BHA3_9CILI</name>
<accession>A0A1R2BHA3</accession>
<dbReference type="EMBL" id="MPUH01000649">
    <property type="protein sequence ID" value="OMJ76121.1"/>
    <property type="molecule type" value="Genomic_DNA"/>
</dbReference>
<keyword evidence="4" id="KW-1185">Reference proteome</keyword>
<dbReference type="Proteomes" id="UP000187209">
    <property type="component" value="Unassembled WGS sequence"/>
</dbReference>
<feature type="compositionally biased region" description="Low complexity" evidence="2">
    <location>
        <begin position="250"/>
        <end position="265"/>
    </location>
</feature>
<feature type="coiled-coil region" evidence="1">
    <location>
        <begin position="144"/>
        <end position="230"/>
    </location>
</feature>
<gene>
    <name evidence="3" type="ORF">SteCoe_24563</name>
</gene>